<gene>
    <name evidence="1" type="ORF">pFRL3_33</name>
</gene>
<organism evidence="1">
    <name type="scientific">Streptomyces sp. FR1</name>
    <dbReference type="NCBI Taxonomy" id="349971"/>
    <lineage>
        <taxon>Bacteria</taxon>
        <taxon>Bacillati</taxon>
        <taxon>Actinomycetota</taxon>
        <taxon>Actinomycetes</taxon>
        <taxon>Kitasatosporales</taxon>
        <taxon>Streptomycetaceae</taxon>
        <taxon>Streptomyces</taxon>
    </lineage>
</organism>
<dbReference type="AlphaFoldDB" id="V9YZQ5"/>
<geneLocation type="plasmid" evidence="1">
    <name>pFRL3</name>
</geneLocation>
<proteinExistence type="predicted"/>
<dbReference type="RefSeq" id="WP_024126192.1">
    <property type="nucleotide sequence ID" value="NC_023283.1"/>
</dbReference>
<evidence type="ECO:0000313" key="1">
    <source>
        <dbReference type="EMBL" id="AHE38810.1"/>
    </source>
</evidence>
<dbReference type="EMBL" id="KF602048">
    <property type="protein sequence ID" value="AHE38810.1"/>
    <property type="molecule type" value="Genomic_DNA"/>
</dbReference>
<keyword evidence="1" id="KW-0614">Plasmid</keyword>
<name>V9YZQ5_9ACTN</name>
<sequence>MMPHSLARARRDRPEQPVLLCPSAVTDPELMDGVLSVLSDEQLLALGHRVEQHQLQRTRSAILAELRSAVAEALEEGETDSTAPVTHVGIHTRTHPGMPPHWSPSNLLLRHADGASTSPFDATHTELDDLLPDLTCLDQPASGDVLTVDLRTGAFSR</sequence>
<protein>
    <submittedName>
        <fullName evidence="1">Uncharacterized protein</fullName>
    </submittedName>
</protein>
<reference evidence="1" key="1">
    <citation type="submission" date="2013-09" db="EMBL/GenBank/DDBJ databases">
        <title>Complete nucleotide sequence of Streptomyces linear plasmid pFRL3.</title>
        <authorList>
            <person name="Chen Z."/>
            <person name="Fang P."/>
            <person name="Qin Z."/>
        </authorList>
    </citation>
    <scope>NUCLEOTIDE SEQUENCE</scope>
    <source>
        <plasmid evidence="1">pFRL3</plasmid>
    </source>
</reference>
<accession>V9YZQ5</accession>